<accession>A0A974AI77</accession>
<keyword evidence="2" id="KW-1133">Transmembrane helix</keyword>
<dbReference type="EMBL" id="JABWSX010000001">
    <property type="protein sequence ID" value="NVL11505.1"/>
    <property type="molecule type" value="Genomic_DNA"/>
</dbReference>
<sequence>MSDDDRPINPDGSLPSLPPPLPPPRGGCATAFMVLFGLILLLPGLCALLFGFGVLSESRTDPSILFLILLGLAVCFAGVMLIRAAIKGSS</sequence>
<dbReference type="AlphaFoldDB" id="A0A974AI77"/>
<proteinExistence type="predicted"/>
<comment type="caution">
    <text evidence="3">The sequence shown here is derived from an EMBL/GenBank/DDBJ whole genome shotgun (WGS) entry which is preliminary data.</text>
</comment>
<evidence type="ECO:0000256" key="1">
    <source>
        <dbReference type="SAM" id="MobiDB-lite"/>
    </source>
</evidence>
<keyword evidence="2" id="KW-0472">Membrane</keyword>
<keyword evidence="2" id="KW-0812">Transmembrane</keyword>
<evidence type="ECO:0000313" key="3">
    <source>
        <dbReference type="EMBL" id="NVL11505.1"/>
    </source>
</evidence>
<dbReference type="RefSeq" id="WP_176534434.1">
    <property type="nucleotide sequence ID" value="NZ_CP088022.1"/>
</dbReference>
<reference evidence="3" key="1">
    <citation type="submission" date="2020-06" db="EMBL/GenBank/DDBJ databases">
        <title>Whole Genome Sequence of Bradyrhizobium sp. Strain 66S1MB.</title>
        <authorList>
            <person name="Bromfield E."/>
            <person name="Cloutier S."/>
        </authorList>
    </citation>
    <scope>NUCLEOTIDE SEQUENCE</scope>
    <source>
        <strain evidence="3">66S1MB</strain>
    </source>
</reference>
<feature type="region of interest" description="Disordered" evidence="1">
    <location>
        <begin position="1"/>
        <end position="22"/>
    </location>
</feature>
<gene>
    <name evidence="3" type="ORF">HU230_38790</name>
</gene>
<evidence type="ECO:0000256" key="2">
    <source>
        <dbReference type="SAM" id="Phobius"/>
    </source>
</evidence>
<organism evidence="3">
    <name type="scientific">Bradyrhizobium quebecense</name>
    <dbReference type="NCBI Taxonomy" id="2748629"/>
    <lineage>
        <taxon>Bacteria</taxon>
        <taxon>Pseudomonadati</taxon>
        <taxon>Pseudomonadota</taxon>
        <taxon>Alphaproteobacteria</taxon>
        <taxon>Hyphomicrobiales</taxon>
        <taxon>Nitrobacteraceae</taxon>
        <taxon>Bradyrhizobium</taxon>
    </lineage>
</organism>
<feature type="transmembrane region" description="Helical" evidence="2">
    <location>
        <begin position="64"/>
        <end position="86"/>
    </location>
</feature>
<name>A0A974AI77_9BRAD</name>
<feature type="transmembrane region" description="Helical" evidence="2">
    <location>
        <begin position="29"/>
        <end position="52"/>
    </location>
</feature>
<protein>
    <submittedName>
        <fullName evidence="3">Uncharacterized protein</fullName>
    </submittedName>
</protein>